<keyword evidence="6" id="KW-0963">Cytoplasm</keyword>
<feature type="compositionally biased region" description="Polar residues" evidence="9">
    <location>
        <begin position="463"/>
        <end position="475"/>
    </location>
</feature>
<dbReference type="PANTHER" id="PTHR12896">
    <property type="entry name" value="PAX6 NEIGHBOR PROTEIN PAXNEB"/>
    <property type="match status" value="1"/>
</dbReference>
<comment type="similarity">
    <text evidence="4">Belongs to the ELP4 family.</text>
</comment>
<sequence length="519" mass="56713">MPSFTRRVPSTTLPPPAGTHPSPSLSSLNLLPSGLPSLDDLLGGGIPLGNIWIVLTPDTQSNWSKLIERYWISQGLISGQSNLLIGSDKESNDDLIKGCMWTEKNWKGDAEESQSENEAEDDSINNNEAKKIAWRYEKMAKFKTTVGGNGSNLSLMNQIPPEVLTSIYKTGQQLYINLSDSQLASESSTSPLSIFDSTIQGIYERVQKADPKRAGRITVNELGGLDWGDDVSVEQIHRFIHSLKSIIRTKSISALITIPPHLITGPNKETFIRKLSWSVDACVELKGFADDPTLPPLFPTTHGLITLHSYPTSHTLLPSTLKHSTLLGVSQSSDGGGGAGENNLGFRLKRKKFVIETVHLGVEGGVGERSTGPPDITSALSGTQTSISTSTTPISSANEGIEKVNSPTVSNAKNDVDNSITQTQQIDDQGVEKPKGPDLQATDKPKKPRARVRFGGEEEMVINVSTDEGKQSNQTHQHDHDHDHSHHEHGHDHSHDNGRSQNKAPRVQLRHDRPDLYEF</sequence>
<dbReference type="InterPro" id="IPR008728">
    <property type="entry name" value="Elongator_complex_protein_4"/>
</dbReference>
<name>A0AAX4JRK0_9TREE</name>
<dbReference type="AlphaFoldDB" id="A0AAX4JRK0"/>
<keyword evidence="7" id="KW-0819">tRNA processing</keyword>
<proteinExistence type="inferred from homology"/>
<evidence type="ECO:0000256" key="6">
    <source>
        <dbReference type="ARBA" id="ARBA00022490"/>
    </source>
</evidence>
<comment type="subcellular location">
    <subcellularLocation>
        <location evidence="2">Cytoplasm</location>
    </subcellularLocation>
    <subcellularLocation>
        <location evidence="1">Nucleus</location>
    </subcellularLocation>
</comment>
<organism evidence="10 11">
    <name type="scientific">Kwoniella dendrophila CBS 6074</name>
    <dbReference type="NCBI Taxonomy" id="1295534"/>
    <lineage>
        <taxon>Eukaryota</taxon>
        <taxon>Fungi</taxon>
        <taxon>Dikarya</taxon>
        <taxon>Basidiomycota</taxon>
        <taxon>Agaricomycotina</taxon>
        <taxon>Tremellomycetes</taxon>
        <taxon>Tremellales</taxon>
        <taxon>Cryptococcaceae</taxon>
        <taxon>Kwoniella</taxon>
    </lineage>
</organism>
<evidence type="ECO:0000256" key="4">
    <source>
        <dbReference type="ARBA" id="ARBA00007573"/>
    </source>
</evidence>
<keyword evidence="8" id="KW-0539">Nucleus</keyword>
<dbReference type="GO" id="GO:0008023">
    <property type="term" value="C:transcription elongation factor complex"/>
    <property type="evidence" value="ECO:0007669"/>
    <property type="project" value="TreeGrafter"/>
</dbReference>
<dbReference type="InterPro" id="IPR027417">
    <property type="entry name" value="P-loop_NTPase"/>
</dbReference>
<evidence type="ECO:0000256" key="7">
    <source>
        <dbReference type="ARBA" id="ARBA00022694"/>
    </source>
</evidence>
<dbReference type="CDD" id="cd19494">
    <property type="entry name" value="Elp4"/>
    <property type="match status" value="1"/>
</dbReference>
<comment type="pathway">
    <text evidence="3">tRNA modification; 5-methoxycarbonylmethyl-2-thiouridine-tRNA biosynthesis.</text>
</comment>
<dbReference type="RefSeq" id="XP_066074793.1">
    <property type="nucleotide sequence ID" value="XM_066218696.1"/>
</dbReference>
<dbReference type="EMBL" id="CP144100">
    <property type="protein sequence ID" value="WWC88030.1"/>
    <property type="molecule type" value="Genomic_DNA"/>
</dbReference>
<dbReference type="GO" id="GO:0002098">
    <property type="term" value="P:tRNA wobble uridine modification"/>
    <property type="evidence" value="ECO:0007669"/>
    <property type="project" value="InterPro"/>
</dbReference>
<gene>
    <name evidence="10" type="ORF">L201_002933</name>
</gene>
<dbReference type="GO" id="GO:0005737">
    <property type="term" value="C:cytoplasm"/>
    <property type="evidence" value="ECO:0007669"/>
    <property type="project" value="UniProtKB-SubCell"/>
</dbReference>
<feature type="region of interest" description="Disordered" evidence="9">
    <location>
        <begin position="365"/>
        <end position="519"/>
    </location>
</feature>
<dbReference type="Pfam" id="PF05625">
    <property type="entry name" value="PAXNEB"/>
    <property type="match status" value="1"/>
</dbReference>
<dbReference type="GeneID" id="91093604"/>
<evidence type="ECO:0000313" key="10">
    <source>
        <dbReference type="EMBL" id="WWC88030.1"/>
    </source>
</evidence>
<dbReference type="PANTHER" id="PTHR12896:SF1">
    <property type="entry name" value="ELONGATOR COMPLEX PROTEIN 4"/>
    <property type="match status" value="1"/>
</dbReference>
<feature type="compositionally biased region" description="Basic and acidic residues" evidence="9">
    <location>
        <begin position="509"/>
        <end position="519"/>
    </location>
</feature>
<reference evidence="10 11" key="1">
    <citation type="submission" date="2024-01" db="EMBL/GenBank/DDBJ databases">
        <title>Comparative genomics of Cryptococcus and Kwoniella reveals pathogenesis evolution and contrasting modes of karyotype evolution via chromosome fusion or intercentromeric recombination.</title>
        <authorList>
            <person name="Coelho M.A."/>
            <person name="David-Palma M."/>
            <person name="Shea T."/>
            <person name="Bowers K."/>
            <person name="McGinley-Smith S."/>
            <person name="Mohammad A.W."/>
            <person name="Gnirke A."/>
            <person name="Yurkov A.M."/>
            <person name="Nowrousian M."/>
            <person name="Sun S."/>
            <person name="Cuomo C.A."/>
            <person name="Heitman J."/>
        </authorList>
    </citation>
    <scope>NUCLEOTIDE SEQUENCE [LARGE SCALE GENOMIC DNA]</scope>
    <source>
        <strain evidence="10 11">CBS 6074</strain>
    </source>
</reference>
<feature type="region of interest" description="Disordered" evidence="9">
    <location>
        <begin position="1"/>
        <end position="25"/>
    </location>
</feature>
<feature type="compositionally biased region" description="Basic and acidic residues" evidence="9">
    <location>
        <begin position="476"/>
        <end position="498"/>
    </location>
</feature>
<keyword evidence="11" id="KW-1185">Reference proteome</keyword>
<feature type="compositionally biased region" description="Basic and acidic residues" evidence="9">
    <location>
        <begin position="430"/>
        <end position="445"/>
    </location>
</feature>
<evidence type="ECO:0000313" key="11">
    <source>
        <dbReference type="Proteomes" id="UP001355207"/>
    </source>
</evidence>
<evidence type="ECO:0000256" key="1">
    <source>
        <dbReference type="ARBA" id="ARBA00004123"/>
    </source>
</evidence>
<protein>
    <recommendedName>
        <fullName evidence="5">Elongator complex protein 4</fullName>
    </recommendedName>
</protein>
<feature type="compositionally biased region" description="Polar residues" evidence="9">
    <location>
        <begin position="405"/>
        <end position="427"/>
    </location>
</feature>
<evidence type="ECO:0000256" key="2">
    <source>
        <dbReference type="ARBA" id="ARBA00004496"/>
    </source>
</evidence>
<accession>A0AAX4JRK0</accession>
<dbReference type="GO" id="GO:0033588">
    <property type="term" value="C:elongator holoenzyme complex"/>
    <property type="evidence" value="ECO:0007669"/>
    <property type="project" value="InterPro"/>
</dbReference>
<evidence type="ECO:0000256" key="3">
    <source>
        <dbReference type="ARBA" id="ARBA00005043"/>
    </source>
</evidence>
<evidence type="ECO:0000256" key="8">
    <source>
        <dbReference type="ARBA" id="ARBA00023242"/>
    </source>
</evidence>
<evidence type="ECO:0000256" key="9">
    <source>
        <dbReference type="SAM" id="MobiDB-lite"/>
    </source>
</evidence>
<dbReference type="Gene3D" id="3.40.50.300">
    <property type="entry name" value="P-loop containing nucleotide triphosphate hydrolases"/>
    <property type="match status" value="1"/>
</dbReference>
<feature type="compositionally biased region" description="Low complexity" evidence="9">
    <location>
        <begin position="383"/>
        <end position="396"/>
    </location>
</feature>
<evidence type="ECO:0000256" key="5">
    <source>
        <dbReference type="ARBA" id="ARBA00020265"/>
    </source>
</evidence>
<dbReference type="Proteomes" id="UP001355207">
    <property type="component" value="Chromosome 3"/>
</dbReference>